<sequence length="243" mass="26010">MISRPILLSPALPAHLIQHMIQHCTHPSTLVVCSTRDDFLSVVAQHIIDEQQHHHQEDASPSPPPTTAAAHLLAAPLFQVAVARHIRVVFAPTVSHLRAHLSVFCLDDSSVPAPPTTAAAHGSSSSAPPTPTLLIYGLLALHRETSEWSVQGLGGTAAVLVEAAARVGMRAVVVEPRAYGEEVELGQLLGDEVPILSGVARRTGLALRGSGWAGRTVEVKRVLARWFDFREGNWDGEGEGEVM</sequence>
<dbReference type="EMBL" id="JAUKUD010000004">
    <property type="protein sequence ID" value="KAK0746465.1"/>
    <property type="molecule type" value="Genomic_DNA"/>
</dbReference>
<proteinExistence type="predicted"/>
<comment type="caution">
    <text evidence="1">The sequence shown here is derived from an EMBL/GenBank/DDBJ whole genome shotgun (WGS) entry which is preliminary data.</text>
</comment>
<name>A0AA40EVV4_9PEZI</name>
<keyword evidence="2" id="KW-1185">Reference proteome</keyword>
<gene>
    <name evidence="1" type="ORF">B0T18DRAFT_368880</name>
</gene>
<reference evidence="1" key="1">
    <citation type="submission" date="2023-06" db="EMBL/GenBank/DDBJ databases">
        <title>Genome-scale phylogeny and comparative genomics of the fungal order Sordariales.</title>
        <authorList>
            <consortium name="Lawrence Berkeley National Laboratory"/>
            <person name="Hensen N."/>
            <person name="Bonometti L."/>
            <person name="Westerberg I."/>
            <person name="Brannstrom I.O."/>
            <person name="Guillou S."/>
            <person name="Cros-Aarteil S."/>
            <person name="Calhoun S."/>
            <person name="Haridas S."/>
            <person name="Kuo A."/>
            <person name="Mondo S."/>
            <person name="Pangilinan J."/>
            <person name="Riley R."/>
            <person name="LaButti K."/>
            <person name="Andreopoulos B."/>
            <person name="Lipzen A."/>
            <person name="Chen C."/>
            <person name="Yanf M."/>
            <person name="Daum C."/>
            <person name="Ng V."/>
            <person name="Clum A."/>
            <person name="Steindorff A."/>
            <person name="Ohm R."/>
            <person name="Martin F."/>
            <person name="Silar P."/>
            <person name="Natvig D."/>
            <person name="Lalanne C."/>
            <person name="Gautier V."/>
            <person name="Ament-velasquez S.L."/>
            <person name="Kruys A."/>
            <person name="Hutchinson M.I."/>
            <person name="Powell A.J."/>
            <person name="Barry K."/>
            <person name="Miller A.N."/>
            <person name="Grigoriev I.V."/>
            <person name="Debuchy R."/>
            <person name="Gladieux P."/>
            <person name="Thoren M.H."/>
            <person name="Johannesson H."/>
        </authorList>
    </citation>
    <scope>NUCLEOTIDE SEQUENCE</scope>
    <source>
        <strain evidence="1">SMH3187-1</strain>
    </source>
</reference>
<evidence type="ECO:0000313" key="1">
    <source>
        <dbReference type="EMBL" id="KAK0746465.1"/>
    </source>
</evidence>
<accession>A0AA40EVV4</accession>
<evidence type="ECO:0000313" key="2">
    <source>
        <dbReference type="Proteomes" id="UP001172155"/>
    </source>
</evidence>
<dbReference type="Proteomes" id="UP001172155">
    <property type="component" value="Unassembled WGS sequence"/>
</dbReference>
<protein>
    <submittedName>
        <fullName evidence="1">Uncharacterized protein</fullName>
    </submittedName>
</protein>
<organism evidence="1 2">
    <name type="scientific">Schizothecium vesticola</name>
    <dbReference type="NCBI Taxonomy" id="314040"/>
    <lineage>
        <taxon>Eukaryota</taxon>
        <taxon>Fungi</taxon>
        <taxon>Dikarya</taxon>
        <taxon>Ascomycota</taxon>
        <taxon>Pezizomycotina</taxon>
        <taxon>Sordariomycetes</taxon>
        <taxon>Sordariomycetidae</taxon>
        <taxon>Sordariales</taxon>
        <taxon>Schizotheciaceae</taxon>
        <taxon>Schizothecium</taxon>
    </lineage>
</organism>
<dbReference type="AlphaFoldDB" id="A0AA40EVV4"/>